<dbReference type="EMBL" id="CAAALY010002192">
    <property type="protein sequence ID" value="VEL07646.1"/>
    <property type="molecule type" value="Genomic_DNA"/>
</dbReference>
<organism evidence="2 3">
    <name type="scientific">Protopolystoma xenopodis</name>
    <dbReference type="NCBI Taxonomy" id="117903"/>
    <lineage>
        <taxon>Eukaryota</taxon>
        <taxon>Metazoa</taxon>
        <taxon>Spiralia</taxon>
        <taxon>Lophotrochozoa</taxon>
        <taxon>Platyhelminthes</taxon>
        <taxon>Monogenea</taxon>
        <taxon>Polyopisthocotylea</taxon>
        <taxon>Polystomatidea</taxon>
        <taxon>Polystomatidae</taxon>
        <taxon>Protopolystoma</taxon>
    </lineage>
</organism>
<feature type="region of interest" description="Disordered" evidence="1">
    <location>
        <begin position="269"/>
        <end position="311"/>
    </location>
</feature>
<gene>
    <name evidence="2" type="ORF">PXEA_LOCUS1086</name>
</gene>
<evidence type="ECO:0000313" key="2">
    <source>
        <dbReference type="EMBL" id="VEL07646.1"/>
    </source>
</evidence>
<protein>
    <submittedName>
        <fullName evidence="2">Uncharacterized protein</fullName>
    </submittedName>
</protein>
<dbReference type="OrthoDB" id="297496at2759"/>
<sequence>MELSDRREAFRGPRPSPVAKACSAGLRFTSLLACSTVGLCNAMATDETGHKVVLESWIECLQFDISFCSTLSGGRGDVPISLAPTATSASRWAYKCCLDNQSERFVLSPSMSPVAGTKIDSQNPKEKMIALALYAAIGLSVFAMCFKLMEEEAVNKIKRIGRWLGLLKAPTSYASSVQASGLDAANNLALPAALSYEQQGPTNLLSLAGEPQSVHRVASSVTLATVSALQLAPTSLGLGLQAAGTSTPSGEIAEPLLVPAPPVTFEANRSDGDVVFGQNNPKKRRKNEKISGRRSTLRPRRKTKPHLPALQQPNLVPVILVHD</sequence>
<reference evidence="2" key="1">
    <citation type="submission" date="2018-11" db="EMBL/GenBank/DDBJ databases">
        <authorList>
            <consortium name="Pathogen Informatics"/>
        </authorList>
    </citation>
    <scope>NUCLEOTIDE SEQUENCE</scope>
</reference>
<comment type="caution">
    <text evidence="2">The sequence shown here is derived from an EMBL/GenBank/DDBJ whole genome shotgun (WGS) entry which is preliminary data.</text>
</comment>
<dbReference type="AlphaFoldDB" id="A0A3S5CGZ9"/>
<evidence type="ECO:0000256" key="1">
    <source>
        <dbReference type="SAM" id="MobiDB-lite"/>
    </source>
</evidence>
<evidence type="ECO:0000313" key="3">
    <source>
        <dbReference type="Proteomes" id="UP000784294"/>
    </source>
</evidence>
<dbReference type="Proteomes" id="UP000784294">
    <property type="component" value="Unassembled WGS sequence"/>
</dbReference>
<proteinExistence type="predicted"/>
<accession>A0A3S5CGZ9</accession>
<feature type="compositionally biased region" description="Basic residues" evidence="1">
    <location>
        <begin position="295"/>
        <end position="305"/>
    </location>
</feature>
<keyword evidence="3" id="KW-1185">Reference proteome</keyword>
<name>A0A3S5CGZ9_9PLAT</name>